<keyword evidence="5" id="KW-0325">Glycoprotein</keyword>
<comment type="caution">
    <text evidence="7">The sequence shown here is derived from an EMBL/GenBank/DDBJ whole genome shotgun (WGS) entry which is preliminary data.</text>
</comment>
<evidence type="ECO:0000256" key="2">
    <source>
        <dbReference type="ARBA" id="ARBA00022645"/>
    </source>
</evidence>
<gene>
    <name evidence="7" type="ORF">VP01_1235g3</name>
</gene>
<dbReference type="InterPro" id="IPR018202">
    <property type="entry name" value="Ser_caboxypep_ser_AS"/>
</dbReference>
<dbReference type="GO" id="GO:0006508">
    <property type="term" value="P:proteolysis"/>
    <property type="evidence" value="ECO:0007669"/>
    <property type="project" value="UniProtKB-KW"/>
</dbReference>
<accession>A0A0L6VPP5</accession>
<dbReference type="PROSITE" id="PS00131">
    <property type="entry name" value="CARBOXYPEPT_SER_SER"/>
    <property type="match status" value="1"/>
</dbReference>
<evidence type="ECO:0000313" key="7">
    <source>
        <dbReference type="EMBL" id="KNZ62693.1"/>
    </source>
</evidence>
<proteinExistence type="inferred from homology"/>
<dbReference type="Proteomes" id="UP000037035">
    <property type="component" value="Unassembled WGS sequence"/>
</dbReference>
<dbReference type="STRING" id="27349.A0A0L6VPP5"/>
<keyword evidence="4 6" id="KW-0378">Hydrolase</keyword>
<dbReference type="SUPFAM" id="SSF53474">
    <property type="entry name" value="alpha/beta-Hydrolases"/>
    <property type="match status" value="1"/>
</dbReference>
<evidence type="ECO:0000256" key="6">
    <source>
        <dbReference type="RuleBase" id="RU361156"/>
    </source>
</evidence>
<dbReference type="EMBL" id="LAVV01002621">
    <property type="protein sequence ID" value="KNZ62693.1"/>
    <property type="molecule type" value="Genomic_DNA"/>
</dbReference>
<name>A0A0L6VPP5_9BASI</name>
<dbReference type="VEuPathDB" id="FungiDB:VP01_1235g3"/>
<protein>
    <recommendedName>
        <fullName evidence="6">Carboxypeptidase</fullName>
        <ecNumber evidence="6">3.4.16.-</ecNumber>
    </recommendedName>
</protein>
<evidence type="ECO:0000256" key="3">
    <source>
        <dbReference type="ARBA" id="ARBA00022670"/>
    </source>
</evidence>
<dbReference type="OrthoDB" id="443318at2759"/>
<dbReference type="Pfam" id="PF00450">
    <property type="entry name" value="Peptidase_S10"/>
    <property type="match status" value="1"/>
</dbReference>
<comment type="similarity">
    <text evidence="1 6">Belongs to the peptidase S10 family.</text>
</comment>
<dbReference type="EC" id="3.4.16.-" evidence="6"/>
<dbReference type="InterPro" id="IPR029058">
    <property type="entry name" value="AB_hydrolase_fold"/>
</dbReference>
<dbReference type="PANTHER" id="PTHR11802">
    <property type="entry name" value="SERINE PROTEASE FAMILY S10 SERINE CARBOXYPEPTIDASE"/>
    <property type="match status" value="1"/>
</dbReference>
<sequence>MVHLSPSVSFFSEAPSWRLCLGEQTGANCLGGRGGLTFKSPAARKYEVPSRLPLLDFAIPQTYAGLLKLTNKPDETEELFFWLIPTESPKANKDIALWTNGGPGCSSLLGAFQENGPVMWDEGRTKAIKNPYSWSQAASILYLEHPTNVGFSSGKAVINNEDQVAEYIFKFLNNFLNIFPEFKGGNFYLTGESYAGMYLSYTAKLIYARQKELALQLKGVLFIDPVLAPSVYQEDMPVYPFVKQHANVFKFNATFMAQLEKLHHDCGYANFMTKMANNLPTNFDVYNILHTTAGPDPLFSSSSKPTYLDNPEVRKALNVPGKAPWTRCSDSPTIFPQGDSSLPPSVKVLPSIIGKGKTIIAHGDLDARLFVEGMKLGIQSMTWQDKQGFQEPINKKFLVDGKLNGLFQTERNLTFVQVSAAGHMIPHDQPQAGLAIFKFLIGASDSLGTA</sequence>
<keyword evidence="2 6" id="KW-0121">Carboxypeptidase</keyword>
<evidence type="ECO:0000256" key="5">
    <source>
        <dbReference type="ARBA" id="ARBA00023180"/>
    </source>
</evidence>
<dbReference type="PANTHER" id="PTHR11802:SF479">
    <property type="entry name" value="CARBOXYPEPTIDASE"/>
    <property type="match status" value="1"/>
</dbReference>
<evidence type="ECO:0000256" key="4">
    <source>
        <dbReference type="ARBA" id="ARBA00022801"/>
    </source>
</evidence>
<keyword evidence="3 6" id="KW-0645">Protease</keyword>
<dbReference type="InterPro" id="IPR001563">
    <property type="entry name" value="Peptidase_S10"/>
</dbReference>
<keyword evidence="8" id="KW-1185">Reference proteome</keyword>
<evidence type="ECO:0000313" key="8">
    <source>
        <dbReference type="Proteomes" id="UP000037035"/>
    </source>
</evidence>
<organism evidence="7 8">
    <name type="scientific">Puccinia sorghi</name>
    <dbReference type="NCBI Taxonomy" id="27349"/>
    <lineage>
        <taxon>Eukaryota</taxon>
        <taxon>Fungi</taxon>
        <taxon>Dikarya</taxon>
        <taxon>Basidiomycota</taxon>
        <taxon>Pucciniomycotina</taxon>
        <taxon>Pucciniomycetes</taxon>
        <taxon>Pucciniales</taxon>
        <taxon>Pucciniaceae</taxon>
        <taxon>Puccinia</taxon>
    </lineage>
</organism>
<dbReference type="PRINTS" id="PR00724">
    <property type="entry name" value="CRBOXYPTASEC"/>
</dbReference>
<dbReference type="GO" id="GO:0004185">
    <property type="term" value="F:serine-type carboxypeptidase activity"/>
    <property type="evidence" value="ECO:0007669"/>
    <property type="project" value="UniProtKB-UniRule"/>
</dbReference>
<dbReference type="AlphaFoldDB" id="A0A0L6VPP5"/>
<evidence type="ECO:0000256" key="1">
    <source>
        <dbReference type="ARBA" id="ARBA00009431"/>
    </source>
</evidence>
<reference evidence="7 8" key="1">
    <citation type="submission" date="2015-08" db="EMBL/GenBank/DDBJ databases">
        <title>Next Generation Sequencing and Analysis of the Genome of Puccinia sorghi L Schw, the Causal Agent of Maize Common Rust.</title>
        <authorList>
            <person name="Rochi L."/>
            <person name="Burguener G."/>
            <person name="Darino M."/>
            <person name="Turjanski A."/>
            <person name="Kreff E."/>
            <person name="Dieguez M.J."/>
            <person name="Sacco F."/>
        </authorList>
    </citation>
    <scope>NUCLEOTIDE SEQUENCE [LARGE SCALE GENOMIC DNA]</scope>
    <source>
        <strain evidence="7 8">RO10H11247</strain>
    </source>
</reference>
<dbReference type="Gene3D" id="3.40.50.1820">
    <property type="entry name" value="alpha/beta hydrolase"/>
    <property type="match status" value="1"/>
</dbReference>